<accession>A0A9W6B720</accession>
<dbReference type="Gene3D" id="2.60.40.4070">
    <property type="match status" value="1"/>
</dbReference>
<dbReference type="Pfam" id="PF21544">
    <property type="entry name" value="PorZ_N_b_propeller"/>
    <property type="match status" value="1"/>
</dbReference>
<dbReference type="Pfam" id="PF18962">
    <property type="entry name" value="Por_Secre_tail"/>
    <property type="match status" value="1"/>
</dbReference>
<dbReference type="InterPro" id="IPR011110">
    <property type="entry name" value="Reg_prop"/>
</dbReference>
<evidence type="ECO:0000259" key="4">
    <source>
        <dbReference type="Pfam" id="PF21544"/>
    </source>
</evidence>
<dbReference type="InterPro" id="IPR026444">
    <property type="entry name" value="Secre_tail"/>
</dbReference>
<feature type="signal peptide" evidence="2">
    <location>
        <begin position="1"/>
        <end position="18"/>
    </location>
</feature>
<proteinExistence type="predicted"/>
<keyword evidence="6" id="KW-1185">Reference proteome</keyword>
<evidence type="ECO:0000256" key="2">
    <source>
        <dbReference type="SAM" id="SignalP"/>
    </source>
</evidence>
<dbReference type="InterPro" id="IPR011041">
    <property type="entry name" value="Quinoprot_gluc/sorb_DH_b-prop"/>
</dbReference>
<reference evidence="5" key="1">
    <citation type="submission" date="2022-07" db="EMBL/GenBank/DDBJ databases">
        <title>Taxonomy of Novel Oxalotrophic and Methylotrophic Bacteria.</title>
        <authorList>
            <person name="Sahin N."/>
            <person name="Tani A."/>
        </authorList>
    </citation>
    <scope>NUCLEOTIDE SEQUENCE</scope>
    <source>
        <strain evidence="5">AM327</strain>
    </source>
</reference>
<feature type="domain" description="PorZ N-terminal beta-propeller" evidence="4">
    <location>
        <begin position="44"/>
        <end position="204"/>
    </location>
</feature>
<dbReference type="EMBL" id="BRVP01000028">
    <property type="protein sequence ID" value="GLB53934.1"/>
    <property type="molecule type" value="Genomic_DNA"/>
</dbReference>
<feature type="chain" id="PRO_5040954025" evidence="2">
    <location>
        <begin position="19"/>
        <end position="768"/>
    </location>
</feature>
<feature type="domain" description="Secretion system C-terminal sorting" evidence="3">
    <location>
        <begin position="687"/>
        <end position="764"/>
    </location>
</feature>
<dbReference type="InterPro" id="IPR015943">
    <property type="entry name" value="WD40/YVTN_repeat-like_dom_sf"/>
</dbReference>
<evidence type="ECO:0000313" key="6">
    <source>
        <dbReference type="Proteomes" id="UP001143545"/>
    </source>
</evidence>
<gene>
    <name evidence="5" type="ORF">NBRC110019_29750</name>
</gene>
<dbReference type="InterPro" id="IPR048954">
    <property type="entry name" value="PorZ_N"/>
</dbReference>
<evidence type="ECO:0000259" key="3">
    <source>
        <dbReference type="Pfam" id="PF18962"/>
    </source>
</evidence>
<comment type="caution">
    <text evidence="5">The sequence shown here is derived from an EMBL/GenBank/DDBJ whole genome shotgun (WGS) entry which is preliminary data.</text>
</comment>
<dbReference type="Proteomes" id="UP001143545">
    <property type="component" value="Unassembled WGS sequence"/>
</dbReference>
<dbReference type="SUPFAM" id="SSF50952">
    <property type="entry name" value="Soluble quinoprotein glucose dehydrogenase"/>
    <property type="match status" value="1"/>
</dbReference>
<evidence type="ECO:0000313" key="5">
    <source>
        <dbReference type="EMBL" id="GLB53934.1"/>
    </source>
</evidence>
<dbReference type="Gene3D" id="2.130.10.10">
    <property type="entry name" value="YVTN repeat-like/Quinoprotein amine dehydrogenase"/>
    <property type="match status" value="3"/>
</dbReference>
<sequence>MKRIFAIVYFLTASVLYAQDWEGEWSAYFSYNEIIDISDGDDVLYVATDNAFFTVDKSTFEMEKYTTVDGLAGEDVVSGHYSSLSDVYMMGYENGLIQVFDAQTKDVLSVVEIMNKATISGGSKSINHIMEYNGDAYLSCGFGISVYDLDNLEFDDTYYIGDNGAQVEVNQTVVYQGYLYAATSEGVYRAIVSNDNIIDFQNWELVTGGEWTGIVSVDGKLVGTYNNRMYNYNGSSFVQVAVVWAIDELRAEDGHILVTRDARTYIYDTNFNLVFSILNTDLTEYGRVNYNSSFLEDGLLYLGTAEDGLLVLAYPDIDDVIQLKPDGPYYNNAFGLSVIKQNLWITFGEYTNQYNPTPPNSRGVSIFKSALDEWVQIPFDSLLGCRNLANISYSKNQVNEVYISSYIDGIVKIRNEGEEITKYDETNSLLDYIVYPTNPNNVSDVRILGTAFDSDDNLWVTNGYVNDAIKVLGEDGGWDEYSVYDVIEDPFTDLAYKEIVIAPNNFKFISTSSHGVLGFYENNGSPLVRIMQDGEGDGNLPDDDVRALAFDDNNVLWIGTIKGLRVFYNFSGFFTSDNIESSQVIITEDGEASELLYQQWINDIYVDGANNKWIGTADSGVFYLSSDGQETIYHFTTDNSPLPSNSVNIIVANESSGEVFFATSKGIVSFMGLATTGQETLSDVYAYPNPVRPEFEGKVTIRNLTDNARVKITDVAGNLVYDIESKGGAVQWNLTAFDQYKVASGVYFVLVSSEDGSDVQVTKIMVIR</sequence>
<dbReference type="NCBIfam" id="TIGR04183">
    <property type="entry name" value="Por_Secre_tail"/>
    <property type="match status" value="1"/>
</dbReference>
<dbReference type="AlphaFoldDB" id="A0A9W6B720"/>
<protein>
    <submittedName>
        <fullName evidence="5">ABC transporter substrate-binding protein</fullName>
    </submittedName>
</protein>
<dbReference type="RefSeq" id="WP_281756256.1">
    <property type="nucleotide sequence ID" value="NZ_BRVP01000028.1"/>
</dbReference>
<dbReference type="Pfam" id="PF07494">
    <property type="entry name" value="Reg_prop"/>
    <property type="match status" value="1"/>
</dbReference>
<keyword evidence="1 2" id="KW-0732">Signal</keyword>
<name>A0A9W6B720_9FLAO</name>
<dbReference type="SUPFAM" id="SSF101898">
    <property type="entry name" value="NHL repeat"/>
    <property type="match status" value="1"/>
</dbReference>
<organism evidence="5 6">
    <name type="scientific">Neptunitalea chrysea</name>
    <dbReference type="NCBI Taxonomy" id="1647581"/>
    <lineage>
        <taxon>Bacteria</taxon>
        <taxon>Pseudomonadati</taxon>
        <taxon>Bacteroidota</taxon>
        <taxon>Flavobacteriia</taxon>
        <taxon>Flavobacteriales</taxon>
        <taxon>Flavobacteriaceae</taxon>
        <taxon>Neptunitalea</taxon>
    </lineage>
</organism>
<evidence type="ECO:0000256" key="1">
    <source>
        <dbReference type="ARBA" id="ARBA00022729"/>
    </source>
</evidence>